<dbReference type="CDD" id="cd06558">
    <property type="entry name" value="crotonase-like"/>
    <property type="match status" value="1"/>
</dbReference>
<accession>A0YDI8</accession>
<gene>
    <name evidence="3" type="ORF">GP2143_04183</name>
</gene>
<keyword evidence="2" id="KW-1133">Transmembrane helix</keyword>
<dbReference type="Pfam" id="PF00378">
    <property type="entry name" value="ECH_1"/>
    <property type="match status" value="1"/>
</dbReference>
<name>A0YDI8_9GAMM</name>
<feature type="transmembrane region" description="Helical" evidence="2">
    <location>
        <begin position="83"/>
        <end position="108"/>
    </location>
</feature>
<dbReference type="STRING" id="247633.GP2143_04183"/>
<evidence type="ECO:0000256" key="1">
    <source>
        <dbReference type="ARBA" id="ARBA00005254"/>
    </source>
</evidence>
<evidence type="ECO:0000313" key="4">
    <source>
        <dbReference type="Proteomes" id="UP000004931"/>
    </source>
</evidence>
<comment type="caution">
    <text evidence="3">The sequence shown here is derived from an EMBL/GenBank/DDBJ whole genome shotgun (WGS) entry which is preliminary data.</text>
</comment>
<dbReference type="Proteomes" id="UP000004931">
    <property type="component" value="Unassembled WGS sequence"/>
</dbReference>
<keyword evidence="2" id="KW-0472">Membrane</keyword>
<dbReference type="GO" id="GO:0003824">
    <property type="term" value="F:catalytic activity"/>
    <property type="evidence" value="ECO:0007669"/>
    <property type="project" value="UniProtKB-ARBA"/>
</dbReference>
<dbReference type="NCBIfam" id="NF004858">
    <property type="entry name" value="PRK06213.1"/>
    <property type="match status" value="1"/>
</dbReference>
<dbReference type="InterPro" id="IPR029045">
    <property type="entry name" value="ClpP/crotonase-like_dom_sf"/>
</dbReference>
<dbReference type="PANTHER" id="PTHR11941">
    <property type="entry name" value="ENOYL-COA HYDRATASE-RELATED"/>
    <property type="match status" value="1"/>
</dbReference>
<comment type="similarity">
    <text evidence="1">Belongs to the enoyl-CoA hydratase/isomerase family.</text>
</comment>
<evidence type="ECO:0000313" key="3">
    <source>
        <dbReference type="EMBL" id="EAW31291.1"/>
    </source>
</evidence>
<dbReference type="PANTHER" id="PTHR11941:SF54">
    <property type="entry name" value="ENOYL-COA HYDRATASE, MITOCHONDRIAL"/>
    <property type="match status" value="1"/>
</dbReference>
<dbReference type="eggNOG" id="COG1024">
    <property type="taxonomic scope" value="Bacteria"/>
</dbReference>
<dbReference type="Gene3D" id="3.90.226.10">
    <property type="entry name" value="2-enoyl-CoA Hydratase, Chain A, domain 1"/>
    <property type="match status" value="1"/>
</dbReference>
<evidence type="ECO:0000256" key="2">
    <source>
        <dbReference type="SAM" id="Phobius"/>
    </source>
</evidence>
<proteinExistence type="inferred from homology"/>
<keyword evidence="2" id="KW-0812">Transmembrane</keyword>
<keyword evidence="4" id="KW-1185">Reference proteome</keyword>
<organism evidence="3 4">
    <name type="scientific">marine gamma proteobacterium HTCC2143</name>
    <dbReference type="NCBI Taxonomy" id="247633"/>
    <lineage>
        <taxon>Bacteria</taxon>
        <taxon>Pseudomonadati</taxon>
        <taxon>Pseudomonadota</taxon>
        <taxon>Gammaproteobacteria</taxon>
        <taxon>Cellvibrionales</taxon>
        <taxon>Spongiibacteraceae</taxon>
        <taxon>BD1-7 clade</taxon>
    </lineage>
</organism>
<dbReference type="EMBL" id="AAVT01000004">
    <property type="protein sequence ID" value="EAW31291.1"/>
    <property type="molecule type" value="Genomic_DNA"/>
</dbReference>
<protein>
    <submittedName>
        <fullName evidence="3">Enoyl-CoA hydratase</fullName>
    </submittedName>
</protein>
<sequence>MEYELKDSIALISIDDGKANAVNHGFIDSLSELLDRAESEASAVILQGREGMFSAGFDLKELAKGKDEAAALVSRGMALITRLYALPLPLISVCAGHAFGMGAFILLVSDNRLGSDGDYKVNLPETAIGMSFNPVLMSLIKSHVTSSYQTVAAVQSRKFNPMEAVTAGFLDQVLDADKLLVEALSLAKELSSLPVAQYGANKQFLRAAPLKIMRESLS</sequence>
<reference evidence="3 4" key="1">
    <citation type="journal article" date="2010" name="J. Bacteriol.">
        <title>Genome sequence of the oligotrophic marine Gammaproteobacterium HTCC2143, isolated from the Oregon Coast.</title>
        <authorList>
            <person name="Oh H.M."/>
            <person name="Kang I."/>
            <person name="Ferriera S."/>
            <person name="Giovannoni S.J."/>
            <person name="Cho J.C."/>
        </authorList>
    </citation>
    <scope>NUCLEOTIDE SEQUENCE [LARGE SCALE GENOMIC DNA]</scope>
    <source>
        <strain evidence="3 4">HTCC2143</strain>
    </source>
</reference>
<dbReference type="AlphaFoldDB" id="A0YDI8"/>
<dbReference type="InterPro" id="IPR001753">
    <property type="entry name" value="Enoyl-CoA_hydra/iso"/>
</dbReference>
<dbReference type="SUPFAM" id="SSF52096">
    <property type="entry name" value="ClpP/crotonase"/>
    <property type="match status" value="1"/>
</dbReference>
<dbReference type="GO" id="GO:0006635">
    <property type="term" value="P:fatty acid beta-oxidation"/>
    <property type="evidence" value="ECO:0007669"/>
    <property type="project" value="TreeGrafter"/>
</dbReference>